<protein>
    <submittedName>
        <fullName evidence="1">Uncharacterized protein</fullName>
    </submittedName>
</protein>
<dbReference type="EMBL" id="KN817614">
    <property type="protein sequence ID" value="KJA16801.1"/>
    <property type="molecule type" value="Genomic_DNA"/>
</dbReference>
<organism evidence="1 2">
    <name type="scientific">Hypholoma sublateritium (strain FD-334 SS-4)</name>
    <dbReference type="NCBI Taxonomy" id="945553"/>
    <lineage>
        <taxon>Eukaryota</taxon>
        <taxon>Fungi</taxon>
        <taxon>Dikarya</taxon>
        <taxon>Basidiomycota</taxon>
        <taxon>Agaricomycotina</taxon>
        <taxon>Agaricomycetes</taxon>
        <taxon>Agaricomycetidae</taxon>
        <taxon>Agaricales</taxon>
        <taxon>Agaricineae</taxon>
        <taxon>Strophariaceae</taxon>
        <taxon>Hypholoma</taxon>
    </lineage>
</organism>
<dbReference type="AlphaFoldDB" id="A0A0D2NJR0"/>
<proteinExistence type="predicted"/>
<reference evidence="2" key="1">
    <citation type="submission" date="2014-04" db="EMBL/GenBank/DDBJ databases">
        <title>Evolutionary Origins and Diversification of the Mycorrhizal Mutualists.</title>
        <authorList>
            <consortium name="DOE Joint Genome Institute"/>
            <consortium name="Mycorrhizal Genomics Consortium"/>
            <person name="Kohler A."/>
            <person name="Kuo A."/>
            <person name="Nagy L.G."/>
            <person name="Floudas D."/>
            <person name="Copeland A."/>
            <person name="Barry K.W."/>
            <person name="Cichocki N."/>
            <person name="Veneault-Fourrey C."/>
            <person name="LaButti K."/>
            <person name="Lindquist E.A."/>
            <person name="Lipzen A."/>
            <person name="Lundell T."/>
            <person name="Morin E."/>
            <person name="Murat C."/>
            <person name="Riley R."/>
            <person name="Ohm R."/>
            <person name="Sun H."/>
            <person name="Tunlid A."/>
            <person name="Henrissat B."/>
            <person name="Grigoriev I.V."/>
            <person name="Hibbett D.S."/>
            <person name="Martin F."/>
        </authorList>
    </citation>
    <scope>NUCLEOTIDE SEQUENCE [LARGE SCALE GENOMIC DNA]</scope>
    <source>
        <strain evidence="2">FD-334 SS-4</strain>
    </source>
</reference>
<name>A0A0D2NJR0_HYPSF</name>
<dbReference type="OrthoDB" id="10578267at2759"/>
<evidence type="ECO:0000313" key="2">
    <source>
        <dbReference type="Proteomes" id="UP000054270"/>
    </source>
</evidence>
<evidence type="ECO:0000313" key="1">
    <source>
        <dbReference type="EMBL" id="KJA16801.1"/>
    </source>
</evidence>
<sequence length="706" mass="76908">MCRLCSTDADGVPDWTWTPRPPVDDEIIPTSDVDEIELEILPHILKAYNLTESNVPKPQSTQAAAALPMEYTEPQAAVAAEYESSSSIGSLNSDFFASVDKMWEDLETCFPAFVAFQALQKNKRKNRTTEAPIVAPVSIQEDDESVTESDVVSPELPRGREYSPLMRQHTAPNHSSSSPLWACQSEAFSYTNKENLNSKPPEPSLRYATHQELLGAGNEAYEKVYNTFISIRGRYTELRWCRKCRAQYHHLAESTTLKSPRAILARASTSTLFQIPESGRFDGSQYPHVKFPTRQAYNKHTTAKAAKKKIADPAAEDSDSKDKDIAITDFIETENGTIVSADTARSIHNLACSVLIEMDSHPVMQLPKKWGQVGVTERKFFIREINQLPCSPLTTTTTTAAAAAPRATDFNINGDESDDNDIYLESHKEIPAATSPKPKKRVVFDLTGLDDELEVVAPVSFPPATKRIKLEPTEAPALPSSVAVLRPQALSVPPPSMSVDSSQVISAEEANITAGSRSSLGPDTLAPVTSANDPPLSVENPFAALYGPAAGPTGRIDSLSLIAKTASSNNAGKVPTAVAETTPHAVQTTTDGDNESQALRLARSKVFPPGSKKITNSSSAKNLYYIDYLQANEPITPAAFELIWSELPKEIVKFSFCLQVSWESALSALSLLSSFLLQSAGQALVTAVSLTYDPTRRPSYNPPYAE</sequence>
<keyword evidence="2" id="KW-1185">Reference proteome</keyword>
<accession>A0A0D2NJR0</accession>
<gene>
    <name evidence="1" type="ORF">HYPSUDRAFT_57991</name>
</gene>
<dbReference type="Proteomes" id="UP000054270">
    <property type="component" value="Unassembled WGS sequence"/>
</dbReference>